<protein>
    <recommendedName>
        <fullName evidence="7">Cation-transporting P-type ATPase N-terminal domain-containing protein</fullName>
    </recommendedName>
</protein>
<evidence type="ECO:0000313" key="5">
    <source>
        <dbReference type="EMBL" id="GJM94577.1"/>
    </source>
</evidence>
<dbReference type="Gene3D" id="3.40.1110.10">
    <property type="entry name" value="Calcium-transporting ATPase, cytoplasmic domain N"/>
    <property type="match status" value="1"/>
</dbReference>
<evidence type="ECO:0000259" key="4">
    <source>
        <dbReference type="Pfam" id="PF00690"/>
    </source>
</evidence>
<evidence type="ECO:0000256" key="1">
    <source>
        <dbReference type="ARBA" id="ARBA00022842"/>
    </source>
</evidence>
<dbReference type="InterPro" id="IPR023214">
    <property type="entry name" value="HAD_sf"/>
</dbReference>
<evidence type="ECO:0000256" key="2">
    <source>
        <dbReference type="SAM" id="Phobius"/>
    </source>
</evidence>
<dbReference type="SUPFAM" id="SSF81665">
    <property type="entry name" value="Calcium ATPase, transmembrane domain M"/>
    <property type="match status" value="1"/>
</dbReference>
<feature type="domain" description="P-type ATPase A" evidence="3">
    <location>
        <begin position="170"/>
        <end position="271"/>
    </location>
</feature>
<accession>A0AAV5C934</accession>
<dbReference type="Gene3D" id="1.20.1110.10">
    <property type="entry name" value="Calcium-transporting ATPase, transmembrane domain"/>
    <property type="match status" value="1"/>
</dbReference>
<dbReference type="Gene3D" id="2.70.150.10">
    <property type="entry name" value="Calcium-transporting ATPase, cytoplasmic transduction domain A"/>
    <property type="match status" value="1"/>
</dbReference>
<dbReference type="AlphaFoldDB" id="A0AAV5C934"/>
<dbReference type="Gene3D" id="3.40.50.1000">
    <property type="entry name" value="HAD superfamily/HAD-like"/>
    <property type="match status" value="1"/>
</dbReference>
<dbReference type="InterPro" id="IPR004014">
    <property type="entry name" value="ATPase_P-typ_cation-transptr_N"/>
</dbReference>
<evidence type="ECO:0008006" key="7">
    <source>
        <dbReference type="Google" id="ProtNLM"/>
    </source>
</evidence>
<dbReference type="GO" id="GO:0005886">
    <property type="term" value="C:plasma membrane"/>
    <property type="evidence" value="ECO:0007669"/>
    <property type="project" value="TreeGrafter"/>
</dbReference>
<name>A0AAV5C934_ELECO</name>
<dbReference type="SUPFAM" id="SSF81653">
    <property type="entry name" value="Calcium ATPase, transduction domain A"/>
    <property type="match status" value="1"/>
</dbReference>
<reference evidence="5" key="2">
    <citation type="submission" date="2021-12" db="EMBL/GenBank/DDBJ databases">
        <title>Resequencing data analysis of finger millet.</title>
        <authorList>
            <person name="Hatakeyama M."/>
            <person name="Aluri S."/>
            <person name="Balachadran M.T."/>
            <person name="Sivarajan S.R."/>
            <person name="Poveda L."/>
            <person name="Shimizu-Inatsugi R."/>
            <person name="Schlapbach R."/>
            <person name="Sreeman S.M."/>
            <person name="Shimizu K.K."/>
        </authorList>
    </citation>
    <scope>NUCLEOTIDE SEQUENCE</scope>
</reference>
<feature type="transmembrane region" description="Helical" evidence="2">
    <location>
        <begin position="136"/>
        <end position="156"/>
    </location>
</feature>
<dbReference type="EMBL" id="BQKI01000005">
    <property type="protein sequence ID" value="GJM94577.1"/>
    <property type="molecule type" value="Genomic_DNA"/>
</dbReference>
<dbReference type="PANTHER" id="PTHR24093">
    <property type="entry name" value="CATION TRANSPORTING ATPASE"/>
    <property type="match status" value="1"/>
</dbReference>
<dbReference type="InterPro" id="IPR023299">
    <property type="entry name" value="ATPase_P-typ_cyto_dom_N"/>
</dbReference>
<organism evidence="5 6">
    <name type="scientific">Eleusine coracana subsp. coracana</name>
    <dbReference type="NCBI Taxonomy" id="191504"/>
    <lineage>
        <taxon>Eukaryota</taxon>
        <taxon>Viridiplantae</taxon>
        <taxon>Streptophyta</taxon>
        <taxon>Embryophyta</taxon>
        <taxon>Tracheophyta</taxon>
        <taxon>Spermatophyta</taxon>
        <taxon>Magnoliopsida</taxon>
        <taxon>Liliopsida</taxon>
        <taxon>Poales</taxon>
        <taxon>Poaceae</taxon>
        <taxon>PACMAD clade</taxon>
        <taxon>Chloridoideae</taxon>
        <taxon>Cynodonteae</taxon>
        <taxon>Eleusininae</taxon>
        <taxon>Eleusine</taxon>
    </lineage>
</organism>
<dbReference type="InterPro" id="IPR023298">
    <property type="entry name" value="ATPase_P-typ_TM_dom_sf"/>
</dbReference>
<dbReference type="InterPro" id="IPR008250">
    <property type="entry name" value="ATPase_P-typ_transduc_dom_A_sf"/>
</dbReference>
<dbReference type="Proteomes" id="UP001054889">
    <property type="component" value="Unassembled WGS sequence"/>
</dbReference>
<dbReference type="GO" id="GO:0000166">
    <property type="term" value="F:nucleotide binding"/>
    <property type="evidence" value="ECO:0007669"/>
    <property type="project" value="InterPro"/>
</dbReference>
<dbReference type="PANTHER" id="PTHR24093:SF434">
    <property type="entry name" value="CALCIUM-TRANSPORTING ATPASE 13, PLASMA MEMBRANE-TYPE-RELATED"/>
    <property type="match status" value="1"/>
</dbReference>
<feature type="domain" description="Cation-transporting P-type ATPase N-terminal" evidence="4">
    <location>
        <begin position="55"/>
        <end position="119"/>
    </location>
</feature>
<dbReference type="Pfam" id="PF00122">
    <property type="entry name" value="E1-E2_ATPase"/>
    <property type="match status" value="1"/>
</dbReference>
<gene>
    <name evidence="5" type="primary">ga11234</name>
    <name evidence="5" type="ORF">PR202_ga11234</name>
</gene>
<dbReference type="Pfam" id="PF00690">
    <property type="entry name" value="Cation_ATPase_N"/>
    <property type="match status" value="1"/>
</dbReference>
<dbReference type="InterPro" id="IPR059000">
    <property type="entry name" value="ATPase_P-type_domA"/>
</dbReference>
<feature type="transmembrane region" description="Helical" evidence="2">
    <location>
        <begin position="107"/>
        <end position="124"/>
    </location>
</feature>
<keyword evidence="2" id="KW-1133">Transmembrane helix</keyword>
<keyword evidence="2" id="KW-0812">Transmembrane</keyword>
<keyword evidence="1" id="KW-0460">Magnesium</keyword>
<proteinExistence type="predicted"/>
<dbReference type="GO" id="GO:0005388">
    <property type="term" value="F:P-type calcium transporter activity"/>
    <property type="evidence" value="ECO:0007669"/>
    <property type="project" value="TreeGrafter"/>
</dbReference>
<comment type="caution">
    <text evidence="5">The sequence shown here is derived from an EMBL/GenBank/DDBJ whole genome shotgun (WGS) entry which is preliminary data.</text>
</comment>
<sequence length="424" mass="45595">MAPAYGQHFKIHDDDGFFSEDGDQTFSIRADDENLKCLVKDRREDCLLSLGGIGGLTATLASSVEYGILGDGPDVRRRWKAFGVNTYPKRKAKSLASQFWDTLMKDVSLIVLLLGASLSLGFGVKEHGVKDGWYDGTIILVSVFLIVAVSVVGSHWQAKLFDKLGSKCDDNTTTIIRGGQRQEVPISEVVVGDVVILKIGDIIPADGVLLWGDELEVQDPRWTAEEDPTSVSIGSENPFCATGAIVTAGYGRIIITAVGTDTGSGELMSSVTRKNTDPTPLQQRLDGLMSKTGRVRNAFAILIALYSTGSTSDVSCKLVGIFQHALSIVVVAIPEALPLALTLTLAFATKRMGKDDHVLVRRLAACETMGSVTTVCTDMAGLLKLNQMKVTEFWLGTNNRVDAAGSRIPGVVKRPSMPGPCRAY</sequence>
<keyword evidence="2" id="KW-0472">Membrane</keyword>
<evidence type="ECO:0000259" key="3">
    <source>
        <dbReference type="Pfam" id="PF00122"/>
    </source>
</evidence>
<keyword evidence="6" id="KW-1185">Reference proteome</keyword>
<reference evidence="5" key="1">
    <citation type="journal article" date="2018" name="DNA Res.">
        <title>Multiple hybrid de novo genome assembly of finger millet, an orphan allotetraploid crop.</title>
        <authorList>
            <person name="Hatakeyama M."/>
            <person name="Aluri S."/>
            <person name="Balachadran M.T."/>
            <person name="Sivarajan S.R."/>
            <person name="Patrignani A."/>
            <person name="Gruter S."/>
            <person name="Poveda L."/>
            <person name="Shimizu-Inatsugi R."/>
            <person name="Baeten J."/>
            <person name="Francoijs K.J."/>
            <person name="Nataraja K.N."/>
            <person name="Reddy Y.A.N."/>
            <person name="Phadnis S."/>
            <person name="Ravikumar R.L."/>
            <person name="Schlapbach R."/>
            <person name="Sreeman S.M."/>
            <person name="Shimizu K.K."/>
        </authorList>
    </citation>
    <scope>NUCLEOTIDE SEQUENCE</scope>
</reference>
<evidence type="ECO:0000313" key="6">
    <source>
        <dbReference type="Proteomes" id="UP001054889"/>
    </source>
</evidence>